<dbReference type="Gene3D" id="3.30.70.330">
    <property type="match status" value="1"/>
</dbReference>
<evidence type="ECO:0000313" key="3">
    <source>
        <dbReference type="EMBL" id="CAH1797984.1"/>
    </source>
</evidence>
<evidence type="ECO:0000259" key="2">
    <source>
        <dbReference type="PROSITE" id="PS50102"/>
    </source>
</evidence>
<evidence type="ECO:0000256" key="1">
    <source>
        <dbReference type="PROSITE-ProRule" id="PRU00176"/>
    </source>
</evidence>
<dbReference type="SMART" id="SM00360">
    <property type="entry name" value="RRM"/>
    <property type="match status" value="1"/>
</dbReference>
<dbReference type="InterPro" id="IPR012677">
    <property type="entry name" value="Nucleotide-bd_a/b_plait_sf"/>
</dbReference>
<dbReference type="SUPFAM" id="SSF54928">
    <property type="entry name" value="RNA-binding domain, RBD"/>
    <property type="match status" value="1"/>
</dbReference>
<evidence type="ECO:0000313" key="4">
    <source>
        <dbReference type="Proteomes" id="UP000749559"/>
    </source>
</evidence>
<organism evidence="3 4">
    <name type="scientific">Owenia fusiformis</name>
    <name type="common">Polychaete worm</name>
    <dbReference type="NCBI Taxonomy" id="6347"/>
    <lineage>
        <taxon>Eukaryota</taxon>
        <taxon>Metazoa</taxon>
        <taxon>Spiralia</taxon>
        <taxon>Lophotrochozoa</taxon>
        <taxon>Annelida</taxon>
        <taxon>Polychaeta</taxon>
        <taxon>Sedentaria</taxon>
        <taxon>Canalipalpata</taxon>
        <taxon>Sabellida</taxon>
        <taxon>Oweniida</taxon>
        <taxon>Oweniidae</taxon>
        <taxon>Owenia</taxon>
    </lineage>
</organism>
<dbReference type="AlphaFoldDB" id="A0A8S4PYY3"/>
<dbReference type="Pfam" id="PF00076">
    <property type="entry name" value="RRM_1"/>
    <property type="match status" value="1"/>
</dbReference>
<reference evidence="3" key="1">
    <citation type="submission" date="2022-03" db="EMBL/GenBank/DDBJ databases">
        <authorList>
            <person name="Martin C."/>
        </authorList>
    </citation>
    <scope>NUCLEOTIDE SEQUENCE</scope>
</reference>
<dbReference type="EMBL" id="CAIIXF020000010">
    <property type="protein sequence ID" value="CAH1797984.1"/>
    <property type="molecule type" value="Genomic_DNA"/>
</dbReference>
<dbReference type="CDD" id="cd00590">
    <property type="entry name" value="RRM_SF"/>
    <property type="match status" value="1"/>
</dbReference>
<name>A0A8S4PYY3_OWEFU</name>
<proteinExistence type="predicted"/>
<feature type="domain" description="RRM" evidence="2">
    <location>
        <begin position="74"/>
        <end position="148"/>
    </location>
</feature>
<dbReference type="PROSITE" id="PS50102">
    <property type="entry name" value="RRM"/>
    <property type="match status" value="1"/>
</dbReference>
<dbReference type="OrthoDB" id="272703at2759"/>
<protein>
    <recommendedName>
        <fullName evidence="2">RRM domain-containing protein</fullName>
    </recommendedName>
</protein>
<dbReference type="InterPro" id="IPR035979">
    <property type="entry name" value="RBD_domain_sf"/>
</dbReference>
<accession>A0A8S4PYY3</accession>
<dbReference type="Proteomes" id="UP000749559">
    <property type="component" value="Unassembled WGS sequence"/>
</dbReference>
<sequence>MYCSYTFSDTSTSKLVPTSIVLSVLLSRRREIKMQSIAIICLGVAVVCLCTAQRGSPTDIDQLVVDILERALGEEIRIKNLVSDFNEDSLRSLLELYGTITSFKVYDDSGTQFKYAQVKFSNSQDAADAVADLNRAMFMGQPMVISVY</sequence>
<comment type="caution">
    <text evidence="3">The sequence shown here is derived from an EMBL/GenBank/DDBJ whole genome shotgun (WGS) entry which is preliminary data.</text>
</comment>
<dbReference type="InterPro" id="IPR000504">
    <property type="entry name" value="RRM_dom"/>
</dbReference>
<keyword evidence="4" id="KW-1185">Reference proteome</keyword>
<gene>
    <name evidence="3" type="ORF">OFUS_LOCUS22183</name>
</gene>
<keyword evidence="1" id="KW-0694">RNA-binding</keyword>
<dbReference type="GO" id="GO:0003723">
    <property type="term" value="F:RNA binding"/>
    <property type="evidence" value="ECO:0007669"/>
    <property type="project" value="UniProtKB-UniRule"/>
</dbReference>